<dbReference type="Pfam" id="PF24883">
    <property type="entry name" value="NPHP3_N"/>
    <property type="match status" value="1"/>
</dbReference>
<accession>A0ABR4G0N1</accession>
<dbReference type="InterPro" id="IPR035994">
    <property type="entry name" value="Nucleoside_phosphorylase_sf"/>
</dbReference>
<comment type="caution">
    <text evidence="3">The sequence shown here is derived from an EMBL/GenBank/DDBJ whole genome shotgun (WGS) entry which is preliminary data.</text>
</comment>
<dbReference type="Gene3D" id="3.40.50.1580">
    <property type="entry name" value="Nucleoside phosphorylase domain"/>
    <property type="match status" value="1"/>
</dbReference>
<evidence type="ECO:0000259" key="2">
    <source>
        <dbReference type="Pfam" id="PF24883"/>
    </source>
</evidence>
<dbReference type="InterPro" id="IPR027417">
    <property type="entry name" value="P-loop_NTPase"/>
</dbReference>
<organism evidence="3 4">
    <name type="scientific">Aspergillus keveii</name>
    <dbReference type="NCBI Taxonomy" id="714993"/>
    <lineage>
        <taxon>Eukaryota</taxon>
        <taxon>Fungi</taxon>
        <taxon>Dikarya</taxon>
        <taxon>Ascomycota</taxon>
        <taxon>Pezizomycotina</taxon>
        <taxon>Eurotiomycetes</taxon>
        <taxon>Eurotiomycetidae</taxon>
        <taxon>Eurotiales</taxon>
        <taxon>Aspergillaceae</taxon>
        <taxon>Aspergillus</taxon>
        <taxon>Aspergillus subgen. Nidulantes</taxon>
    </lineage>
</organism>
<dbReference type="InterPro" id="IPR053137">
    <property type="entry name" value="NLR-like"/>
</dbReference>
<reference evidence="3 4" key="1">
    <citation type="submission" date="2024-07" db="EMBL/GenBank/DDBJ databases">
        <title>Section-level genome sequencing and comparative genomics of Aspergillus sections Usti and Cavernicolus.</title>
        <authorList>
            <consortium name="Lawrence Berkeley National Laboratory"/>
            <person name="Nybo J.L."/>
            <person name="Vesth T.C."/>
            <person name="Theobald S."/>
            <person name="Frisvad J.C."/>
            <person name="Larsen T.O."/>
            <person name="Kjaerboelling I."/>
            <person name="Rothschild-Mancinelli K."/>
            <person name="Lyhne E.K."/>
            <person name="Kogle M.E."/>
            <person name="Barry K."/>
            <person name="Clum A."/>
            <person name="Na H."/>
            <person name="Ledsgaard L."/>
            <person name="Lin J."/>
            <person name="Lipzen A."/>
            <person name="Kuo A."/>
            <person name="Riley R."/>
            <person name="Mondo S."/>
            <person name="Labutti K."/>
            <person name="Haridas S."/>
            <person name="Pangalinan J."/>
            <person name="Salamov A.A."/>
            <person name="Simmons B.A."/>
            <person name="Magnuson J.K."/>
            <person name="Chen J."/>
            <person name="Drula E."/>
            <person name="Henrissat B."/>
            <person name="Wiebenga A."/>
            <person name="Lubbers R.J."/>
            <person name="Gomes A.C."/>
            <person name="Makela M.R."/>
            <person name="Stajich J."/>
            <person name="Grigoriev I.V."/>
            <person name="Mortensen U.H."/>
            <person name="De Vries R.P."/>
            <person name="Baker S.E."/>
            <person name="Andersen M.R."/>
        </authorList>
    </citation>
    <scope>NUCLEOTIDE SEQUENCE [LARGE SCALE GENOMIC DNA]</scope>
    <source>
        <strain evidence="3 4">CBS 209.92</strain>
    </source>
</reference>
<dbReference type="EMBL" id="JBFTWV010000070">
    <property type="protein sequence ID" value="KAL2789041.1"/>
    <property type="molecule type" value="Genomic_DNA"/>
</dbReference>
<dbReference type="InterPro" id="IPR056884">
    <property type="entry name" value="NPHP3-like_N"/>
</dbReference>
<keyword evidence="4" id="KW-1185">Reference proteome</keyword>
<dbReference type="SUPFAM" id="SSF53167">
    <property type="entry name" value="Purine and uridine phosphorylases"/>
    <property type="match status" value="1"/>
</dbReference>
<dbReference type="Gene3D" id="3.40.50.300">
    <property type="entry name" value="P-loop containing nucleotide triphosphate hydrolases"/>
    <property type="match status" value="1"/>
</dbReference>
<protein>
    <submittedName>
        <fullName evidence="3">Nucleoside phosphorylase domain-containing protein</fullName>
    </submittedName>
</protein>
<evidence type="ECO:0000256" key="1">
    <source>
        <dbReference type="ARBA" id="ARBA00022737"/>
    </source>
</evidence>
<dbReference type="Proteomes" id="UP001610563">
    <property type="component" value="Unassembled WGS sequence"/>
</dbReference>
<dbReference type="PANTHER" id="PTHR46082">
    <property type="entry name" value="ATP/GTP-BINDING PROTEIN-RELATED"/>
    <property type="match status" value="1"/>
</dbReference>
<evidence type="ECO:0000313" key="4">
    <source>
        <dbReference type="Proteomes" id="UP001610563"/>
    </source>
</evidence>
<sequence length="369" mass="41212">MRLSFPSIQVGLMVGIGGGVPSTQSDIRLGDVVVGRPTRDSGGVIQYDFGKTVRDGQFKHQGSLNKPLYAVLTAMSRLQAQHQLQQNASHDYFQGSRQVILKPASILSTLVKTKTDSNQVMKHGATRDRLAQQYGFLCFEMEAAGLVDHFPCAVIRGICDYADSHKNKEWQPYAAMTAAAYTKELLGVMPSMGTPETARTAKAILRNLSQYDHERVHRRLSHKRVANTTQWFIDHPDFQNWLLERSIRSLWCTGKIGSGKTIIATSAVDVIKGNAVSRQVPTIFFYCEPDNPRTLEGTFVLISLINQLYPFLSRGTAGDEFVNVQKAIVTFFGTDRTQPDFWDLRDIMMDMNSLIPDATYILDGLDSLN</sequence>
<name>A0ABR4G0N1_9EURO</name>
<gene>
    <name evidence="3" type="ORF">BJX66DRAFT_339718</name>
</gene>
<dbReference type="PANTHER" id="PTHR46082:SF11">
    <property type="entry name" value="AAA+ ATPASE DOMAIN-CONTAINING PROTEIN-RELATED"/>
    <property type="match status" value="1"/>
</dbReference>
<feature type="domain" description="Nephrocystin 3-like N-terminal" evidence="2">
    <location>
        <begin position="227"/>
        <end position="366"/>
    </location>
</feature>
<evidence type="ECO:0000313" key="3">
    <source>
        <dbReference type="EMBL" id="KAL2789041.1"/>
    </source>
</evidence>
<proteinExistence type="predicted"/>
<keyword evidence="1" id="KW-0677">Repeat</keyword>